<dbReference type="Proteomes" id="UP000887580">
    <property type="component" value="Unplaced"/>
</dbReference>
<organism evidence="1 2">
    <name type="scientific">Panagrolaimus sp. PS1159</name>
    <dbReference type="NCBI Taxonomy" id="55785"/>
    <lineage>
        <taxon>Eukaryota</taxon>
        <taxon>Metazoa</taxon>
        <taxon>Ecdysozoa</taxon>
        <taxon>Nematoda</taxon>
        <taxon>Chromadorea</taxon>
        <taxon>Rhabditida</taxon>
        <taxon>Tylenchina</taxon>
        <taxon>Panagrolaimomorpha</taxon>
        <taxon>Panagrolaimoidea</taxon>
        <taxon>Panagrolaimidae</taxon>
        <taxon>Panagrolaimus</taxon>
    </lineage>
</organism>
<dbReference type="WBParaSite" id="PS1159_v2.g19991.t1">
    <property type="protein sequence ID" value="PS1159_v2.g19991.t1"/>
    <property type="gene ID" value="PS1159_v2.g19991"/>
</dbReference>
<protein>
    <submittedName>
        <fullName evidence="2">Sushi domain-containing protein</fullName>
    </submittedName>
</protein>
<name>A0AC35FSK9_9BILA</name>
<sequence length="1611" mass="181390">MSVDDYYGDFFDSKKVDLFSIYLNGSSALKLDEGITEKLVKNLYENFKIEITIFIEGGQMPDVSILELADICADKTLIKFGIESEDIDEERDLRFFISLKETIKAVSGNKIRTNVESKIVINISENEILLIIDGAKVAKKITDENIFPLLHWSQFPCIQFFVGTDKSRDRLIGFRGGIKELKFLTATNVTFFNEPFVNLSNWNILGSTSSVWESFHRPFFAALPFPNFIPIPQCGITQCDNSEVILNYASDPSSFQSLKTLSYTLVIVSNDDGTNPILSQKQIDLQHSALNEAFRTYNITFALNITRIQRSDLRNKILIFGCASANVGDGICQKECQSEITGDDGGDCLPTNYISKCHSRMLQNGKCDIECNFQKYDFDGGDCCLFHGTEGNCIDPKSPYRRYMTAHEYKQAINLSNLPSLIVYFANWPFESLVGLSTFPWETEATSPSGGIILQPHRFGIPGQMGHLIHEIGHVLGLWHVHHGITEVGCDDPCYEETASLENGDLVADTPPSTKNDKCEATSTAQFSCGKFRNFFNAPVKNYMSYSLGGCSDHFTPQQVARMHCYIDLKYSGWQKQTKSNNHITVKPRILPNNGSLTLWWALPLISFPCRPFAVTSSSSYCTPDRRIVQYANSASSSPPDAEVCTPSVHAWLPDSQNCDETNSEKCILRLWPEFETVVERITIWITWNAANGIRRIKLIFGDDSERDIDEVFAQCDQPFSFNVYETRRLKEVQIHINNPFVAIDAIKFISTSNDGQCNHCMPTTYRIHRKPEFKNANFKETIENFFEDSDINFEQSYEYSIGVIDEYGYESVASPSALYNPLSVSYCGDGKITESEECDDGNLLGNDGCSTQCKIEKEFLCKGAPSECYIYKIEKTCNDSPNIENKDCNKNNSRIKNEISPLTFRAFVAPKNGPLKANDLKMCELQTFILKNQPQNIFSNCSNEFRHLKNFSLTMKAEFPQIFATHLIITTDSNKSILTENEMDTINFKISGVFEDDTIYDFDELTAKCSETPLILNLLPYITKFEKLLRLRAIVLKDVTSETLMVTSMKLQIESSMDLWSIKKCYDQNAYFNPETGICVPKNGKQIICKNEPLIAYPLKSNCSNSTICQISCAKGFEPISPLPLIHCNSDGEWHEFISKSLPLSFCQRINCEEPKILFGEAECPKGISIGQNCSISCDSNAIFIGEKKKIPSIQCLENGKWSMLEGFCLPICNIETAISSRNISKENINCRSEISIHGERRLNATIWPINSICRAACKSNHRTIDSDSARLKLSCGSQGTWLGPSCSSPKCPSPKLVYTGLYNCTDGFNVGSECTYSCPGQHQQIKKSRCLSSGTWSIRYPCTVPQKLVCSVPPSSAELIYHCSNKLFAGQSCATKCSASGYDVVKEARHQLPSGQTLMQYSPISTISCTASTKLFPNPETLKCARTCNTDLIGDGWCDFQNNRAYCNWDGGDCCSSTSRSGKVRYMFPSLCTNAFCQCLDPNSNENYYRYQTINSTLKRERKERSNRRLLIPGSPAIKRHWIEKLFHWLDATISTEINKNHDIDLLQLADSLALFHAKHSTNNIKYSQISMLNFQMRSITERKASENLRRKLAQTAIESANTQLLYKS</sequence>
<evidence type="ECO:0000313" key="2">
    <source>
        <dbReference type="WBParaSite" id="PS1159_v2.g19991.t1"/>
    </source>
</evidence>
<reference evidence="2" key="1">
    <citation type="submission" date="2022-11" db="UniProtKB">
        <authorList>
            <consortium name="WormBaseParasite"/>
        </authorList>
    </citation>
    <scope>IDENTIFICATION</scope>
</reference>
<proteinExistence type="predicted"/>
<accession>A0AC35FSK9</accession>
<evidence type="ECO:0000313" key="1">
    <source>
        <dbReference type="Proteomes" id="UP000887580"/>
    </source>
</evidence>